<dbReference type="EMBL" id="FRBI01000049">
    <property type="protein sequence ID" value="SHN37061.1"/>
    <property type="molecule type" value="Genomic_DNA"/>
</dbReference>
<organism evidence="1 2">
    <name type="scientific">Actinacidiphila paucisporea</name>
    <dbReference type="NCBI Taxonomy" id="310782"/>
    <lineage>
        <taxon>Bacteria</taxon>
        <taxon>Bacillati</taxon>
        <taxon>Actinomycetota</taxon>
        <taxon>Actinomycetes</taxon>
        <taxon>Kitasatosporales</taxon>
        <taxon>Streptomycetaceae</taxon>
        <taxon>Actinacidiphila</taxon>
    </lineage>
</organism>
<gene>
    <name evidence="1" type="ORF">SAMN05216499_1498</name>
</gene>
<protein>
    <submittedName>
        <fullName evidence="1">Uncharacterized protein</fullName>
    </submittedName>
</protein>
<dbReference type="SUPFAM" id="SSF103032">
    <property type="entry name" value="Hypothetical protein YwqG"/>
    <property type="match status" value="1"/>
</dbReference>
<reference evidence="1 2" key="1">
    <citation type="submission" date="2016-11" db="EMBL/GenBank/DDBJ databases">
        <authorList>
            <person name="Jaros S."/>
            <person name="Januszkiewicz K."/>
            <person name="Wedrychowicz H."/>
        </authorList>
    </citation>
    <scope>NUCLEOTIDE SEQUENCE [LARGE SCALE GENOMIC DNA]</scope>
    <source>
        <strain evidence="1 2">CGMCC 4.2025</strain>
    </source>
</reference>
<dbReference type="AlphaFoldDB" id="A0A1M7QYC5"/>
<evidence type="ECO:0000313" key="2">
    <source>
        <dbReference type="Proteomes" id="UP000184111"/>
    </source>
</evidence>
<sequence length="290" mass="32393">MVHTTGPAPVDVTTIIPGLRPWRRTSVRLHPRRGTPAPESSHVGGAIQTSARMEWPSCPDHSYVNTAGNFQPLPMLAVGQFLCKDFPEILFPENADLLQVFWCPNDHFLEFPPSAEYEGPRVELRWLDSSHVDGFSSLTWEASWPVEDSYLVHPCTIDQERVDEYPDSEVLPPLLAEAADAISTEDGGYQYSLSVARGWKIGGWPSWHLTGLQHIECPDCAGPVKLLIKVDSCEWDGGSDRWWPLEERSLTEEQEPAAREPTGTVVGRFGELRIFTCESNPAHSPIPNIQ</sequence>
<keyword evidence="2" id="KW-1185">Reference proteome</keyword>
<proteinExistence type="predicted"/>
<dbReference type="STRING" id="310782.SAMN05216499_1498"/>
<dbReference type="Proteomes" id="UP000184111">
    <property type="component" value="Unassembled WGS sequence"/>
</dbReference>
<evidence type="ECO:0000313" key="1">
    <source>
        <dbReference type="EMBL" id="SHN37061.1"/>
    </source>
</evidence>
<accession>A0A1M7QYC5</accession>
<dbReference type="InterPro" id="IPR035948">
    <property type="entry name" value="YwqG-like_sf"/>
</dbReference>
<dbReference type="Gene3D" id="2.30.320.10">
    <property type="entry name" value="YwqG-like"/>
    <property type="match status" value="1"/>
</dbReference>
<name>A0A1M7QYC5_9ACTN</name>